<comment type="caution">
    <text evidence="1">The sequence shown here is derived from an EMBL/GenBank/DDBJ whole genome shotgun (WGS) entry which is preliminary data.</text>
</comment>
<accession>A0A017THN5</accession>
<dbReference type="Proteomes" id="UP000019678">
    <property type="component" value="Unassembled WGS sequence"/>
</dbReference>
<dbReference type="STRING" id="1192034.CAP_2625"/>
<reference evidence="1 2" key="1">
    <citation type="submission" date="2013-05" db="EMBL/GenBank/DDBJ databases">
        <title>Genome assembly of Chondromyces apiculatus DSM 436.</title>
        <authorList>
            <person name="Sharma G."/>
            <person name="Khatri I."/>
            <person name="Kaur C."/>
            <person name="Mayilraj S."/>
            <person name="Subramanian S."/>
        </authorList>
    </citation>
    <scope>NUCLEOTIDE SEQUENCE [LARGE SCALE GENOMIC DNA]</scope>
    <source>
        <strain evidence="1 2">DSM 436</strain>
    </source>
</reference>
<dbReference type="EMBL" id="ASRX01000002">
    <property type="protein sequence ID" value="EYF08764.1"/>
    <property type="molecule type" value="Genomic_DNA"/>
</dbReference>
<keyword evidence="2" id="KW-1185">Reference proteome</keyword>
<dbReference type="AlphaFoldDB" id="A0A017THN5"/>
<dbReference type="OrthoDB" id="501927at2"/>
<gene>
    <name evidence="1" type="ORF">CAP_2625</name>
</gene>
<dbReference type="RefSeq" id="WP_052373913.1">
    <property type="nucleotide sequence ID" value="NZ_ASRX01000002.1"/>
</dbReference>
<dbReference type="eggNOG" id="ENOG5030KHX">
    <property type="taxonomic scope" value="Bacteria"/>
</dbReference>
<organism evidence="1 2">
    <name type="scientific">Chondromyces apiculatus DSM 436</name>
    <dbReference type="NCBI Taxonomy" id="1192034"/>
    <lineage>
        <taxon>Bacteria</taxon>
        <taxon>Pseudomonadati</taxon>
        <taxon>Myxococcota</taxon>
        <taxon>Polyangia</taxon>
        <taxon>Polyangiales</taxon>
        <taxon>Polyangiaceae</taxon>
        <taxon>Chondromyces</taxon>
    </lineage>
</organism>
<protein>
    <submittedName>
        <fullName evidence="1">Uncharacterized protein</fullName>
    </submittedName>
</protein>
<evidence type="ECO:0000313" key="2">
    <source>
        <dbReference type="Proteomes" id="UP000019678"/>
    </source>
</evidence>
<sequence>MPLTDLTTPPAAAAEAAALLDRLDQSFSGGFARLHGEHLDALASLGRAFSGTPLAGALGEALEGISRSEFLDRHFLVLAAARAALQGAQHDALAAQAAGALGRAVAKPEEIPASAVQAVPPQIEVWLESVRHWLMELGLAGFANLDVNTLLPFQATLDQVESEPRLGRHAALLGGFLDELLTVFPARGTPEFPLFRWADLWSRAMVLSARAPAPAHTYTVSGELRILGADLRQHETFATLVAFGSLREKGKPARLVRATISAFKVDVIQGEELGPLLADAGATLLDGLAQSKALQLSDMALTATGDLLWSDKAAKLGAAFDPLAEAAEVLKAAPAARPSLAAADRHPALLEELVYLAGYKVGGKEEALTITVDGATLPLDHDRFPETDDLALIEVKACSEMVALLRFDADRWTLQPLLVGGGAKKKPKFIGASLGGGKGKKSKLGALSTLKERSSKLLRKKS</sequence>
<name>A0A017THN5_9BACT</name>
<proteinExistence type="predicted"/>
<evidence type="ECO:0000313" key="1">
    <source>
        <dbReference type="EMBL" id="EYF08764.1"/>
    </source>
</evidence>